<dbReference type="Gene3D" id="3.40.50.1820">
    <property type="entry name" value="alpha/beta hydrolase"/>
    <property type="match status" value="1"/>
</dbReference>
<dbReference type="PANTHER" id="PTHR43798">
    <property type="entry name" value="MONOACYLGLYCEROL LIPASE"/>
    <property type="match status" value="1"/>
</dbReference>
<accession>A0ABP6L887</accession>
<sequence>MSALHVETYGPDSSGAPLVLALHGLTGHGRRWSRLAADLPGHRIVAPDLLGHGESSWEPPWSYDAHLRALDAVVGTFDAPFTVVGHSFGGALAIRLAQRHPGRANALVLLDPAQGLDPRRALDVATAGMAHWTYGSAAAARAAKCAEGWAAVPAEILDEEIGIHLRPSEQIGLPAGRFGWRVSQPATATAWSEMAAGLELPPPGLPTDVVVADRVDPPLVGAAFLDACRTERADSVCIHHADCEHMVPFLEPGLVARLVATAAGRP</sequence>
<evidence type="ECO:0000313" key="3">
    <source>
        <dbReference type="Proteomes" id="UP001501035"/>
    </source>
</evidence>
<dbReference type="PRINTS" id="PR00412">
    <property type="entry name" value="EPOXHYDRLASE"/>
</dbReference>
<feature type="domain" description="AB hydrolase-1" evidence="1">
    <location>
        <begin position="17"/>
        <end position="152"/>
    </location>
</feature>
<dbReference type="Pfam" id="PF00561">
    <property type="entry name" value="Abhydrolase_1"/>
    <property type="match status" value="1"/>
</dbReference>
<dbReference type="PRINTS" id="PR00111">
    <property type="entry name" value="ABHYDROLASE"/>
</dbReference>
<evidence type="ECO:0000259" key="1">
    <source>
        <dbReference type="Pfam" id="PF00561"/>
    </source>
</evidence>
<keyword evidence="3" id="KW-1185">Reference proteome</keyword>
<comment type="caution">
    <text evidence="2">The sequence shown here is derived from an EMBL/GenBank/DDBJ whole genome shotgun (WGS) entry which is preliminary data.</text>
</comment>
<name>A0ABP6L887_9ACTN</name>
<gene>
    <name evidence="2" type="primary">lipV</name>
    <name evidence="2" type="ORF">GCM10010528_11520</name>
</gene>
<dbReference type="EMBL" id="BAAAVS010000019">
    <property type="protein sequence ID" value="GAA3032027.1"/>
    <property type="molecule type" value="Genomic_DNA"/>
</dbReference>
<dbReference type="InterPro" id="IPR029058">
    <property type="entry name" value="AB_hydrolase_fold"/>
</dbReference>
<dbReference type="PANTHER" id="PTHR43798:SF33">
    <property type="entry name" value="HYDROLASE, PUTATIVE (AFU_ORTHOLOGUE AFUA_2G14860)-RELATED"/>
    <property type="match status" value="1"/>
</dbReference>
<reference evidence="3" key="1">
    <citation type="journal article" date="2019" name="Int. J. Syst. Evol. Microbiol.">
        <title>The Global Catalogue of Microorganisms (GCM) 10K type strain sequencing project: providing services to taxonomists for standard genome sequencing and annotation.</title>
        <authorList>
            <consortium name="The Broad Institute Genomics Platform"/>
            <consortium name="The Broad Institute Genome Sequencing Center for Infectious Disease"/>
            <person name="Wu L."/>
            <person name="Ma J."/>
        </authorList>
    </citation>
    <scope>NUCLEOTIDE SEQUENCE [LARGE SCALE GENOMIC DNA]</scope>
    <source>
        <strain evidence="3">JCM 14234</strain>
    </source>
</reference>
<dbReference type="Proteomes" id="UP001501035">
    <property type="component" value="Unassembled WGS sequence"/>
</dbReference>
<evidence type="ECO:0000313" key="2">
    <source>
        <dbReference type="EMBL" id="GAA3032027.1"/>
    </source>
</evidence>
<dbReference type="RefSeq" id="WP_290705897.1">
    <property type="nucleotide sequence ID" value="NZ_BAAAVS010000019.1"/>
</dbReference>
<protein>
    <submittedName>
        <fullName evidence="2">Lipase LipV</fullName>
    </submittedName>
</protein>
<proteinExistence type="predicted"/>
<dbReference type="SUPFAM" id="SSF53474">
    <property type="entry name" value="alpha/beta-Hydrolases"/>
    <property type="match status" value="1"/>
</dbReference>
<dbReference type="InterPro" id="IPR050266">
    <property type="entry name" value="AB_hydrolase_sf"/>
</dbReference>
<dbReference type="InterPro" id="IPR000639">
    <property type="entry name" value="Epox_hydrolase-like"/>
</dbReference>
<dbReference type="InterPro" id="IPR000073">
    <property type="entry name" value="AB_hydrolase_1"/>
</dbReference>
<organism evidence="2 3">
    <name type="scientific">Gordonia defluvii</name>
    <dbReference type="NCBI Taxonomy" id="283718"/>
    <lineage>
        <taxon>Bacteria</taxon>
        <taxon>Bacillati</taxon>
        <taxon>Actinomycetota</taxon>
        <taxon>Actinomycetes</taxon>
        <taxon>Mycobacteriales</taxon>
        <taxon>Gordoniaceae</taxon>
        <taxon>Gordonia</taxon>
    </lineage>
</organism>